<dbReference type="PANTHER" id="PTHR43431">
    <property type="entry name" value="OXIDOREDUCTASE, SHORT CHAIN DEHYDROGENASE/REDUCTASE FAMILY (AFU_ORTHOLOGUE AFUA_5G14000)"/>
    <property type="match status" value="1"/>
</dbReference>
<proteinExistence type="predicted"/>
<dbReference type="PRINTS" id="PR00081">
    <property type="entry name" value="GDHRDH"/>
</dbReference>
<dbReference type="SUPFAM" id="SSF51735">
    <property type="entry name" value="NAD(P)-binding Rossmann-fold domains"/>
    <property type="match status" value="1"/>
</dbReference>
<dbReference type="OrthoDB" id="5513072at2"/>
<dbReference type="PANTHER" id="PTHR43431:SF7">
    <property type="entry name" value="OXIDOREDUCTASE, SHORT CHAIN DEHYDROGENASE_REDUCTASE FAMILY (AFU_ORTHOLOGUE AFUA_5G14000)"/>
    <property type="match status" value="1"/>
</dbReference>
<dbReference type="InterPro" id="IPR036291">
    <property type="entry name" value="NAD(P)-bd_dom_sf"/>
</dbReference>
<dbReference type="AlphaFoldDB" id="A0A2T0XG61"/>
<comment type="caution">
    <text evidence="1">The sequence shown here is derived from an EMBL/GenBank/DDBJ whole genome shotgun (WGS) entry which is preliminary data.</text>
</comment>
<accession>A0A2T0XG61</accession>
<dbReference type="InterPro" id="IPR002347">
    <property type="entry name" value="SDR_fam"/>
</dbReference>
<reference evidence="1 2" key="1">
    <citation type="submission" date="2018-03" db="EMBL/GenBank/DDBJ databases">
        <title>Genomic Encyclopedia of Type Strains, Phase III (KMG-III): the genomes of soil and plant-associated and newly described type strains.</title>
        <authorList>
            <person name="Whitman W."/>
        </authorList>
    </citation>
    <scope>NUCLEOTIDE SEQUENCE [LARGE SCALE GENOMIC DNA]</scope>
    <source>
        <strain evidence="1 2">MWH-P2sevCIIIb</strain>
    </source>
</reference>
<evidence type="ECO:0000313" key="1">
    <source>
        <dbReference type="EMBL" id="PRY97880.1"/>
    </source>
</evidence>
<protein>
    <submittedName>
        <fullName evidence="1">NADP-dependent 3-hydroxy acid dehydrogenase YdfG</fullName>
    </submittedName>
</protein>
<sequence>MTIKVALIIGTGPGISLSFAKALIAAGYAVAVASRDVTKLKPLADSIGAHAFSVDASAVDDIQTLFTRVDQALGEPEVVLFNPSARVKGDILSLDPQKVSDAVHITAIGAFATAQAASKRMIPKNHGAIFFTGATASVKGFAGSAAFAMGKFAVRGLAQSLARELSPQGIHVAHFVIDGSVKSDPAHDAMTADAIAQTYMAILNQPKAAWTWELEIRSKNETF</sequence>
<dbReference type="RefSeq" id="WP_106227461.1">
    <property type="nucleotide sequence ID" value="NZ_PVTV01000013.1"/>
</dbReference>
<name>A0A2T0XG61_9BURK</name>
<dbReference type="Pfam" id="PF00106">
    <property type="entry name" value="adh_short"/>
    <property type="match status" value="1"/>
</dbReference>
<dbReference type="Proteomes" id="UP000238308">
    <property type="component" value="Unassembled WGS sequence"/>
</dbReference>
<gene>
    <name evidence="1" type="ORF">BCM14_1590</name>
</gene>
<evidence type="ECO:0000313" key="2">
    <source>
        <dbReference type="Proteomes" id="UP000238308"/>
    </source>
</evidence>
<dbReference type="Gene3D" id="3.40.50.720">
    <property type="entry name" value="NAD(P)-binding Rossmann-like Domain"/>
    <property type="match status" value="1"/>
</dbReference>
<organism evidence="1 2">
    <name type="scientific">Jezberella montanilacus</name>
    <dbReference type="NCBI Taxonomy" id="323426"/>
    <lineage>
        <taxon>Bacteria</taxon>
        <taxon>Pseudomonadati</taxon>
        <taxon>Pseudomonadota</taxon>
        <taxon>Betaproteobacteria</taxon>
        <taxon>Burkholderiales</taxon>
        <taxon>Alcaligenaceae</taxon>
        <taxon>Jezberella</taxon>
    </lineage>
</organism>
<keyword evidence="2" id="KW-1185">Reference proteome</keyword>
<dbReference type="EMBL" id="PVTV01000013">
    <property type="protein sequence ID" value="PRY97880.1"/>
    <property type="molecule type" value="Genomic_DNA"/>
</dbReference>